<dbReference type="Proteomes" id="UP000195967">
    <property type="component" value="Unassembled WGS sequence"/>
</dbReference>
<dbReference type="EMBL" id="NDYO01000020">
    <property type="protein sequence ID" value="OUT10428.1"/>
    <property type="molecule type" value="Genomic_DNA"/>
</dbReference>
<evidence type="ECO:0000313" key="2">
    <source>
        <dbReference type="Proteomes" id="UP000195967"/>
    </source>
</evidence>
<reference evidence="1 2" key="1">
    <citation type="submission" date="2017-04" db="EMBL/GenBank/DDBJ databases">
        <title>Complete genome of Campylobacter concisus ATCC 33237T and draft genomes for an additional eight well characterized C. concisus strains.</title>
        <authorList>
            <person name="Cornelius A.J."/>
            <person name="Miller W.G."/>
            <person name="Lastovica A.J."/>
            <person name="On S.L."/>
            <person name="French N.P."/>
            <person name="Vandenberg O."/>
            <person name="Biggs P.J."/>
        </authorList>
    </citation>
    <scope>NUCLEOTIDE SEQUENCE [LARGE SCALE GENOMIC DNA]</scope>
    <source>
        <strain evidence="1 2">Lasto28.99</strain>
    </source>
</reference>
<accession>A0A1Y5MPE2</accession>
<protein>
    <submittedName>
        <fullName evidence="1">Uncharacterized protein</fullName>
    </submittedName>
</protein>
<proteinExistence type="predicted"/>
<organism evidence="1 2">
    <name type="scientific">Campylobacter concisus</name>
    <dbReference type="NCBI Taxonomy" id="199"/>
    <lineage>
        <taxon>Bacteria</taxon>
        <taxon>Pseudomonadati</taxon>
        <taxon>Campylobacterota</taxon>
        <taxon>Epsilonproteobacteria</taxon>
        <taxon>Campylobacterales</taxon>
        <taxon>Campylobacteraceae</taxon>
        <taxon>Campylobacter</taxon>
    </lineage>
</organism>
<dbReference type="AlphaFoldDB" id="A0A1Y5MPE2"/>
<comment type="caution">
    <text evidence="1">The sequence shown here is derived from an EMBL/GenBank/DDBJ whole genome shotgun (WGS) entry which is preliminary data.</text>
</comment>
<evidence type="ECO:0000313" key="1">
    <source>
        <dbReference type="EMBL" id="OUT10428.1"/>
    </source>
</evidence>
<dbReference type="RefSeq" id="WP_087585389.1">
    <property type="nucleotide sequence ID" value="NZ_CABMKR010000020.1"/>
</dbReference>
<sequence>MQNINDLEQALESLKALIKAKKDYEKLSTKYANVSFKDVTRSQRVRISNRLGDAAFDVKVKTDNLHADLVDAGLCEMKERYEQRELRQSAGLGHIYHAAYLPKVPKRYKELQK</sequence>
<name>A0A1Y5MPE2_9BACT</name>
<gene>
    <name evidence="1" type="ORF">B9N62_10190</name>
</gene>